<evidence type="ECO:0000313" key="2">
    <source>
        <dbReference type="Proteomes" id="UP001153069"/>
    </source>
</evidence>
<proteinExistence type="predicted"/>
<organism evidence="1 2">
    <name type="scientific">Seminavis robusta</name>
    <dbReference type="NCBI Taxonomy" id="568900"/>
    <lineage>
        <taxon>Eukaryota</taxon>
        <taxon>Sar</taxon>
        <taxon>Stramenopiles</taxon>
        <taxon>Ochrophyta</taxon>
        <taxon>Bacillariophyta</taxon>
        <taxon>Bacillariophyceae</taxon>
        <taxon>Bacillariophycidae</taxon>
        <taxon>Naviculales</taxon>
        <taxon>Naviculaceae</taxon>
        <taxon>Seminavis</taxon>
    </lineage>
</organism>
<comment type="caution">
    <text evidence="1">The sequence shown here is derived from an EMBL/GenBank/DDBJ whole genome shotgun (WGS) entry which is preliminary data.</text>
</comment>
<keyword evidence="2" id="KW-1185">Reference proteome</keyword>
<dbReference type="InterPro" id="IPR046341">
    <property type="entry name" value="SET_dom_sf"/>
</dbReference>
<dbReference type="AlphaFoldDB" id="A0A9N8H888"/>
<evidence type="ECO:0008006" key="3">
    <source>
        <dbReference type="Google" id="ProtNLM"/>
    </source>
</evidence>
<dbReference type="Proteomes" id="UP001153069">
    <property type="component" value="Unassembled WGS sequence"/>
</dbReference>
<reference evidence="1" key="1">
    <citation type="submission" date="2020-06" db="EMBL/GenBank/DDBJ databases">
        <authorList>
            <consortium name="Plant Systems Biology data submission"/>
        </authorList>
    </citation>
    <scope>NUCLEOTIDE SEQUENCE</scope>
    <source>
        <strain evidence="1">D6</strain>
    </source>
</reference>
<dbReference type="EMBL" id="CAICTM010000230">
    <property type="protein sequence ID" value="CAB9505433.1"/>
    <property type="molecule type" value="Genomic_DNA"/>
</dbReference>
<protein>
    <recommendedName>
        <fullName evidence="3">SET domain-containing protein</fullName>
    </recommendedName>
</protein>
<dbReference type="SUPFAM" id="SSF82199">
    <property type="entry name" value="SET domain"/>
    <property type="match status" value="1"/>
</dbReference>
<evidence type="ECO:0000313" key="1">
    <source>
        <dbReference type="EMBL" id="CAB9505433.1"/>
    </source>
</evidence>
<accession>A0A9N8H888</accession>
<sequence length="236" mass="26897">MMMTGSLKGDQRTKCLIPEWKYPNCASQANEILSHIPTPEDWVLYREAYRRSVMDTAPEHFSLEPSTWANGSATGFQVPIRVQYSPDDGRGIYAITDIPNNTLVWDNRFTARIRNECEARQFVLQELTAHQACNVILWGYAFDHGTGQLEWGIDLDPGTFLNKAPSSAEINVEDRLVDRSLALEPGGHSMWSTRDIRAGEELLSAYQDVHSCNPFKNLWWEVKLVWKSWGISAVMF</sequence>
<gene>
    <name evidence="1" type="ORF">SEMRO_231_G093500.1</name>
</gene>
<name>A0A9N8H888_9STRA</name>
<dbReference type="Gene3D" id="2.170.270.10">
    <property type="entry name" value="SET domain"/>
    <property type="match status" value="1"/>
</dbReference>